<comment type="caution">
    <text evidence="7">The sequence shown here is derived from an EMBL/GenBank/DDBJ whole genome shotgun (WGS) entry which is preliminary data.</text>
</comment>
<dbReference type="OMA" id="ALCCFGR"/>
<keyword evidence="8" id="KW-1185">Reference proteome</keyword>
<gene>
    <name evidence="7" type="ORF">EGR_09715</name>
</gene>
<dbReference type="Proteomes" id="UP000019149">
    <property type="component" value="Unassembled WGS sequence"/>
</dbReference>
<accession>W6U4E7</accession>
<feature type="transmembrane region" description="Helical" evidence="6">
    <location>
        <begin position="45"/>
        <end position="68"/>
    </location>
</feature>
<dbReference type="SUPFAM" id="SSF103473">
    <property type="entry name" value="MFS general substrate transporter"/>
    <property type="match status" value="1"/>
</dbReference>
<dbReference type="GO" id="GO:0016020">
    <property type="term" value="C:membrane"/>
    <property type="evidence" value="ECO:0007669"/>
    <property type="project" value="UniProtKB-SubCell"/>
</dbReference>
<evidence type="ECO:0000256" key="4">
    <source>
        <dbReference type="ARBA" id="ARBA00022989"/>
    </source>
</evidence>
<dbReference type="Pfam" id="PF07690">
    <property type="entry name" value="MFS_1"/>
    <property type="match status" value="1"/>
</dbReference>
<name>W6U4E7_ECHGR</name>
<comment type="subcellular location">
    <subcellularLocation>
        <location evidence="1">Membrane</location>
        <topology evidence="1">Multi-pass membrane protein</topology>
    </subcellularLocation>
</comment>
<protein>
    <submittedName>
        <fullName evidence="7">Monocarboxylate transporter</fullName>
    </submittedName>
</protein>
<dbReference type="EMBL" id="APAU02000162">
    <property type="protein sequence ID" value="EUB55436.1"/>
    <property type="molecule type" value="Genomic_DNA"/>
</dbReference>
<dbReference type="InterPro" id="IPR011701">
    <property type="entry name" value="MFS"/>
</dbReference>
<dbReference type="PANTHER" id="PTHR43385:SF1">
    <property type="entry name" value="RIBOFLAVIN TRANSPORTER RIBJ"/>
    <property type="match status" value="1"/>
</dbReference>
<dbReference type="PANTHER" id="PTHR43385">
    <property type="entry name" value="RIBOFLAVIN TRANSPORTER RIBJ"/>
    <property type="match status" value="1"/>
</dbReference>
<feature type="transmembrane region" description="Helical" evidence="6">
    <location>
        <begin position="135"/>
        <end position="158"/>
    </location>
</feature>
<proteinExistence type="predicted"/>
<feature type="transmembrane region" description="Helical" evidence="6">
    <location>
        <begin position="439"/>
        <end position="461"/>
    </location>
</feature>
<dbReference type="CTD" id="36345430"/>
<organism evidence="7 8">
    <name type="scientific">Echinococcus granulosus</name>
    <name type="common">Hydatid tapeworm</name>
    <dbReference type="NCBI Taxonomy" id="6210"/>
    <lineage>
        <taxon>Eukaryota</taxon>
        <taxon>Metazoa</taxon>
        <taxon>Spiralia</taxon>
        <taxon>Lophotrochozoa</taxon>
        <taxon>Platyhelminthes</taxon>
        <taxon>Cestoda</taxon>
        <taxon>Eucestoda</taxon>
        <taxon>Cyclophyllidea</taxon>
        <taxon>Taeniidae</taxon>
        <taxon>Echinococcus</taxon>
        <taxon>Echinococcus granulosus group</taxon>
    </lineage>
</organism>
<feature type="transmembrane region" description="Helical" evidence="6">
    <location>
        <begin position="256"/>
        <end position="277"/>
    </location>
</feature>
<reference evidence="7 8" key="1">
    <citation type="journal article" date="2013" name="Nat. Genet.">
        <title>The genome of the hydatid tapeworm Echinococcus granulosus.</title>
        <authorList>
            <person name="Zheng H."/>
            <person name="Zhang W."/>
            <person name="Zhang L."/>
            <person name="Zhang Z."/>
            <person name="Li J."/>
            <person name="Lu G."/>
            <person name="Zhu Y."/>
            <person name="Wang Y."/>
            <person name="Huang Y."/>
            <person name="Liu J."/>
            <person name="Kang H."/>
            <person name="Chen J."/>
            <person name="Wang L."/>
            <person name="Chen A."/>
            <person name="Yu S."/>
            <person name="Gao Z."/>
            <person name="Jin L."/>
            <person name="Gu W."/>
            <person name="Wang Z."/>
            <person name="Zhao L."/>
            <person name="Shi B."/>
            <person name="Wen H."/>
            <person name="Lin R."/>
            <person name="Jones M.K."/>
            <person name="Brejova B."/>
            <person name="Vinar T."/>
            <person name="Zhao G."/>
            <person name="McManus D.P."/>
            <person name="Chen Z."/>
            <person name="Zhou Y."/>
            <person name="Wang S."/>
        </authorList>
    </citation>
    <scope>NUCLEOTIDE SEQUENCE [LARGE SCALE GENOMIC DNA]</scope>
</reference>
<dbReference type="Gene3D" id="1.20.1250.20">
    <property type="entry name" value="MFS general substrate transporter like domains"/>
    <property type="match status" value="1"/>
</dbReference>
<evidence type="ECO:0000256" key="1">
    <source>
        <dbReference type="ARBA" id="ARBA00004141"/>
    </source>
</evidence>
<feature type="transmembrane region" description="Helical" evidence="6">
    <location>
        <begin position="178"/>
        <end position="200"/>
    </location>
</feature>
<sequence length="537" mass="58097">MRFSIWGVLCVLGGFLYHLALGYFYTVGNMIPYVVSYMGIKSGEAAWFSSTLLALQAIFMPTGAMLATKVGYRPVLIIAMVFSAGGILLTRLTIDHGLGSYITTYCILNGIGMGLPYSVIFSVASSWFPEHRATVVGIISSGFGLGALVFTPIQTAIINPNNLPVNGTKFPPSVEEGIPTAFIVLGSIVLALELVGTILLRQKPEKRTSPVKASTKDVDETAISLTSGTANAEVKKEVRKAPRSHTVSEAVRSVDFYLLWLIAFCDIIPVVLLTSTFKVYGIRSAFDDQFLSAIATTSAAFNCLGRVFWGHMVDRFSSKCRSIWSAHQAVNQCLPTLIQMLLKLQADLLLKIEECIEKIGNGGRIYTQAEKLRTTCPLMCFLVMWGSLFVTFPYVAAGAAGRALYAIWVFGLFFSLSAHFVVIPSTCTRVFGPANMATIYGLIYFASCPSSLITAGVISQFDILGKWIAVYTACACACLLSFTMALFIRDKDAHCVGFTNQLCASLCDPCRKKIYNASEEELGEGRGGGGETGGDNA</sequence>
<dbReference type="InterPro" id="IPR036259">
    <property type="entry name" value="MFS_trans_sf"/>
</dbReference>
<keyword evidence="2" id="KW-0813">Transport</keyword>
<dbReference type="InterPro" id="IPR052983">
    <property type="entry name" value="MFS_Riboflavin_Transporter"/>
</dbReference>
<feature type="transmembrane region" description="Helical" evidence="6">
    <location>
        <begin position="467"/>
        <end position="488"/>
    </location>
</feature>
<dbReference type="GO" id="GO:0022857">
    <property type="term" value="F:transmembrane transporter activity"/>
    <property type="evidence" value="ECO:0007669"/>
    <property type="project" value="InterPro"/>
</dbReference>
<dbReference type="RefSeq" id="XP_024346632.1">
    <property type="nucleotide sequence ID" value="XM_024498964.1"/>
</dbReference>
<feature type="transmembrane region" description="Helical" evidence="6">
    <location>
        <begin position="289"/>
        <end position="309"/>
    </location>
</feature>
<feature type="transmembrane region" description="Helical" evidence="6">
    <location>
        <begin position="403"/>
        <end position="427"/>
    </location>
</feature>
<dbReference type="GeneID" id="36345430"/>
<feature type="transmembrane region" description="Helical" evidence="6">
    <location>
        <begin position="100"/>
        <end position="123"/>
    </location>
</feature>
<dbReference type="AlphaFoldDB" id="W6U4E7"/>
<dbReference type="OrthoDB" id="410267at2759"/>
<dbReference type="KEGG" id="egl:EGR_09715"/>
<feature type="transmembrane region" description="Helical" evidence="6">
    <location>
        <begin position="378"/>
        <end position="397"/>
    </location>
</feature>
<feature type="transmembrane region" description="Helical" evidence="6">
    <location>
        <begin position="75"/>
        <end position="94"/>
    </location>
</feature>
<evidence type="ECO:0000256" key="5">
    <source>
        <dbReference type="ARBA" id="ARBA00023136"/>
    </source>
</evidence>
<keyword evidence="5 6" id="KW-0472">Membrane</keyword>
<evidence type="ECO:0000313" key="7">
    <source>
        <dbReference type="EMBL" id="EUB55436.1"/>
    </source>
</evidence>
<evidence type="ECO:0000313" key="8">
    <source>
        <dbReference type="Proteomes" id="UP000019149"/>
    </source>
</evidence>
<keyword evidence="3 6" id="KW-0812">Transmembrane</keyword>
<evidence type="ECO:0000256" key="2">
    <source>
        <dbReference type="ARBA" id="ARBA00022448"/>
    </source>
</evidence>
<feature type="transmembrane region" description="Helical" evidence="6">
    <location>
        <begin position="5"/>
        <end position="25"/>
    </location>
</feature>
<keyword evidence="4 6" id="KW-1133">Transmembrane helix</keyword>
<evidence type="ECO:0000256" key="3">
    <source>
        <dbReference type="ARBA" id="ARBA00022692"/>
    </source>
</evidence>
<evidence type="ECO:0000256" key="6">
    <source>
        <dbReference type="SAM" id="Phobius"/>
    </source>
</evidence>